<evidence type="ECO:0000313" key="2">
    <source>
        <dbReference type="Proteomes" id="UP001596091"/>
    </source>
</evidence>
<dbReference type="EMBL" id="JBHSPH010000002">
    <property type="protein sequence ID" value="MFC5862153.1"/>
    <property type="molecule type" value="Genomic_DNA"/>
</dbReference>
<organism evidence="1 2">
    <name type="scientific">Acidicapsa dinghuensis</name>
    <dbReference type="NCBI Taxonomy" id="2218256"/>
    <lineage>
        <taxon>Bacteria</taxon>
        <taxon>Pseudomonadati</taxon>
        <taxon>Acidobacteriota</taxon>
        <taxon>Terriglobia</taxon>
        <taxon>Terriglobales</taxon>
        <taxon>Acidobacteriaceae</taxon>
        <taxon>Acidicapsa</taxon>
    </lineage>
</organism>
<comment type="caution">
    <text evidence="1">The sequence shown here is derived from an EMBL/GenBank/DDBJ whole genome shotgun (WGS) entry which is preliminary data.</text>
</comment>
<dbReference type="RefSeq" id="WP_263338392.1">
    <property type="nucleotide sequence ID" value="NZ_JAGSYH010000004.1"/>
</dbReference>
<accession>A0ABW1EGM7</accession>
<sequence>MDYRKINVEIVVFADEADAVVAELNSAIDRMEDAHTIFGGDIEAVPIEKSVARRKSALVHTLAAGDAVVAAVKLASDKIAGAYRRVI</sequence>
<gene>
    <name evidence="1" type="ORF">ACFPT7_07605</name>
</gene>
<keyword evidence="2" id="KW-1185">Reference proteome</keyword>
<protein>
    <submittedName>
        <fullName evidence="1">Uncharacterized protein</fullName>
    </submittedName>
</protein>
<proteinExistence type="predicted"/>
<reference evidence="2" key="1">
    <citation type="journal article" date="2019" name="Int. J. Syst. Evol. Microbiol.">
        <title>The Global Catalogue of Microorganisms (GCM) 10K type strain sequencing project: providing services to taxonomists for standard genome sequencing and annotation.</title>
        <authorList>
            <consortium name="The Broad Institute Genomics Platform"/>
            <consortium name="The Broad Institute Genome Sequencing Center for Infectious Disease"/>
            <person name="Wu L."/>
            <person name="Ma J."/>
        </authorList>
    </citation>
    <scope>NUCLEOTIDE SEQUENCE [LARGE SCALE GENOMIC DNA]</scope>
    <source>
        <strain evidence="2">JCM 4087</strain>
    </source>
</reference>
<dbReference type="Proteomes" id="UP001596091">
    <property type="component" value="Unassembled WGS sequence"/>
</dbReference>
<name>A0ABW1EGM7_9BACT</name>
<evidence type="ECO:0000313" key="1">
    <source>
        <dbReference type="EMBL" id="MFC5862153.1"/>
    </source>
</evidence>